<evidence type="ECO:0000313" key="4">
    <source>
        <dbReference type="EMBL" id="TEB40562.1"/>
    </source>
</evidence>
<name>A0A4Y7U454_9FLAO</name>
<feature type="region of interest" description="Disordered" evidence="2">
    <location>
        <begin position="52"/>
        <end position="73"/>
    </location>
</feature>
<comment type="caution">
    <text evidence="4">The sequence shown here is derived from an EMBL/GenBank/DDBJ whole genome shotgun (WGS) entry which is preliminary data.</text>
</comment>
<keyword evidence="1" id="KW-0813">Transport</keyword>
<evidence type="ECO:0000313" key="5">
    <source>
        <dbReference type="Proteomes" id="UP000298340"/>
    </source>
</evidence>
<accession>A0A4Y7U454</accession>
<dbReference type="PROSITE" id="PS52016">
    <property type="entry name" value="TONB_DEPENDENT_REC_3"/>
    <property type="match status" value="1"/>
</dbReference>
<gene>
    <name evidence="4" type="ORF">D0809_29980</name>
</gene>
<keyword evidence="1" id="KW-0998">Cell outer membrane</keyword>
<dbReference type="AlphaFoldDB" id="A0A4Y7U454"/>
<dbReference type="InterPro" id="IPR039426">
    <property type="entry name" value="TonB-dep_rcpt-like"/>
</dbReference>
<evidence type="ECO:0000256" key="1">
    <source>
        <dbReference type="PROSITE-ProRule" id="PRU01360"/>
    </source>
</evidence>
<comment type="similarity">
    <text evidence="1">Belongs to the TonB-dependent receptor family.</text>
</comment>
<dbReference type="Pfam" id="PF14905">
    <property type="entry name" value="OMP_b-brl_3"/>
    <property type="match status" value="1"/>
</dbReference>
<sequence>KATIAFNVSDIFNSRKMKSYTYLDEVNSYSEFQFRKRQFNLSFTYRFNKAKNERDKNAAPKEGGNEGGGEFPG</sequence>
<dbReference type="Proteomes" id="UP000298340">
    <property type="component" value="Unassembled WGS sequence"/>
</dbReference>
<dbReference type="InterPro" id="IPR041700">
    <property type="entry name" value="OMP_b-brl_3"/>
</dbReference>
<feature type="non-terminal residue" evidence="4">
    <location>
        <position position="1"/>
    </location>
</feature>
<keyword evidence="1" id="KW-1134">Transmembrane beta strand</keyword>
<dbReference type="EMBL" id="QWDN01001161">
    <property type="protein sequence ID" value="TEB40562.1"/>
    <property type="molecule type" value="Genomic_DNA"/>
</dbReference>
<keyword evidence="1" id="KW-0472">Membrane</keyword>
<comment type="subcellular location">
    <subcellularLocation>
        <location evidence="1">Cell outer membrane</location>
        <topology evidence="1">Multi-pass membrane protein</topology>
    </subcellularLocation>
</comment>
<organism evidence="4 5">
    <name type="scientific">Flavobacterium circumlabens</name>
    <dbReference type="NCBI Taxonomy" id="2133765"/>
    <lineage>
        <taxon>Bacteria</taxon>
        <taxon>Pseudomonadati</taxon>
        <taxon>Bacteroidota</taxon>
        <taxon>Flavobacteriia</taxon>
        <taxon>Flavobacteriales</taxon>
        <taxon>Flavobacteriaceae</taxon>
        <taxon>Flavobacterium</taxon>
    </lineage>
</organism>
<keyword evidence="1" id="KW-0812">Transmembrane</keyword>
<dbReference type="RefSeq" id="WP_134092589.1">
    <property type="nucleotide sequence ID" value="NZ_QWDN01001161.1"/>
</dbReference>
<evidence type="ECO:0000256" key="2">
    <source>
        <dbReference type="SAM" id="MobiDB-lite"/>
    </source>
</evidence>
<feature type="domain" description="Outer membrane protein beta-barrel" evidence="3">
    <location>
        <begin position="1"/>
        <end position="45"/>
    </location>
</feature>
<proteinExistence type="inferred from homology"/>
<protein>
    <recommendedName>
        <fullName evidence="3">Outer membrane protein beta-barrel domain-containing protein</fullName>
    </recommendedName>
</protein>
<dbReference type="GO" id="GO:0009279">
    <property type="term" value="C:cell outer membrane"/>
    <property type="evidence" value="ECO:0007669"/>
    <property type="project" value="UniProtKB-SubCell"/>
</dbReference>
<evidence type="ECO:0000259" key="3">
    <source>
        <dbReference type="Pfam" id="PF14905"/>
    </source>
</evidence>
<reference evidence="4 5" key="1">
    <citation type="journal article" date="2018" name="Syst. Appl. Microbiol.">
        <title>Flavobacterium circumlabens sp. nov. and Flavobacterium cupreum sp. nov., two psychrotrophic species isolated from Antarctic environmental samples.</title>
        <authorList>
            <person name="Kralova S."/>
            <person name="Busse H.J."/>
            <person name="Svec P."/>
            <person name="Maslanova I."/>
            <person name="Stankova E."/>
            <person name="Bartak M."/>
            <person name="Sedlacek I."/>
        </authorList>
    </citation>
    <scope>NUCLEOTIDE SEQUENCE [LARGE SCALE GENOMIC DNA]</scope>
    <source>
        <strain evidence="4 5">CCM 8828</strain>
    </source>
</reference>